<proteinExistence type="inferred from homology"/>
<evidence type="ECO:0000256" key="1">
    <source>
        <dbReference type="ARBA" id="ARBA00010839"/>
    </source>
</evidence>
<evidence type="ECO:0000259" key="3">
    <source>
        <dbReference type="Pfam" id="PF17775"/>
    </source>
</evidence>
<dbReference type="EMBL" id="QTJR01000010">
    <property type="protein sequence ID" value="RDY66413.1"/>
    <property type="molecule type" value="Genomic_DNA"/>
</dbReference>
<evidence type="ECO:0000256" key="2">
    <source>
        <dbReference type="HAMAP-Rule" id="MF_00612"/>
    </source>
</evidence>
<reference evidence="4 5" key="1">
    <citation type="submission" date="2018-08" db="EMBL/GenBank/DDBJ databases">
        <title>Lysobacter soli KCTC 22011, whole genome shotgun sequence.</title>
        <authorList>
            <person name="Zhang X."/>
            <person name="Feng G."/>
            <person name="Zhu H."/>
        </authorList>
    </citation>
    <scope>NUCLEOTIDE SEQUENCE [LARGE SCALE GENOMIC DNA]</scope>
    <source>
        <strain evidence="4 5">KCTC 22011</strain>
    </source>
</reference>
<accession>A0A3D8VAU1</accession>
<dbReference type="Proteomes" id="UP000256829">
    <property type="component" value="Unassembled WGS sequence"/>
</dbReference>
<feature type="domain" description="YchJ-like middle NTF2-like" evidence="3">
    <location>
        <begin position="30"/>
        <end position="125"/>
    </location>
</feature>
<evidence type="ECO:0000313" key="5">
    <source>
        <dbReference type="Proteomes" id="UP000256829"/>
    </source>
</evidence>
<protein>
    <recommendedName>
        <fullName evidence="2">UPF0225 protein DX912_13940</fullName>
    </recommendedName>
</protein>
<gene>
    <name evidence="4" type="ORF">DX912_13940</name>
</gene>
<dbReference type="Pfam" id="PF17775">
    <property type="entry name" value="YchJ_M-like"/>
    <property type="match status" value="1"/>
</dbReference>
<dbReference type="PANTHER" id="PTHR33747">
    <property type="entry name" value="UPF0225 PROTEIN SCO1677"/>
    <property type="match status" value="1"/>
</dbReference>
<name>A0A3D8VAU1_9GAMM</name>
<dbReference type="SUPFAM" id="SSF54427">
    <property type="entry name" value="NTF2-like"/>
    <property type="match status" value="1"/>
</dbReference>
<keyword evidence="5" id="KW-1185">Reference proteome</keyword>
<dbReference type="AlphaFoldDB" id="A0A3D8VAU1"/>
<dbReference type="InterPro" id="IPR032710">
    <property type="entry name" value="NTF2-like_dom_sf"/>
</dbReference>
<dbReference type="Pfam" id="PF02810">
    <property type="entry name" value="SEC-C"/>
    <property type="match status" value="1"/>
</dbReference>
<comment type="caution">
    <text evidence="4">The sequence shown here is derived from an EMBL/GenBank/DDBJ whole genome shotgun (WGS) entry which is preliminary data.</text>
</comment>
<dbReference type="InterPro" id="IPR004027">
    <property type="entry name" value="SEC_C_motif"/>
</dbReference>
<evidence type="ECO:0000313" key="4">
    <source>
        <dbReference type="EMBL" id="RDY66413.1"/>
    </source>
</evidence>
<dbReference type="PANTHER" id="PTHR33747:SF1">
    <property type="entry name" value="ADENYLATE CYCLASE-ASSOCIATED CAP C-TERMINAL DOMAIN-CONTAINING PROTEIN"/>
    <property type="match status" value="1"/>
</dbReference>
<dbReference type="InterPro" id="IPR048469">
    <property type="entry name" value="YchJ-like_M"/>
</dbReference>
<dbReference type="HAMAP" id="MF_00612">
    <property type="entry name" value="UPF0225"/>
    <property type="match status" value="1"/>
</dbReference>
<sequence length="130" mass="14381">MAPSTPCPCGRGRPYGQCCGPLHAGAPAADAEALMRSRYCAYVLGDAAYVLASWHPDTRPETLDLEDTASTRWLGLDVKRHAPLDADHATVEFVARYRVGGGSAFRLHEISRFVREDGRWYYVDGFLPPR</sequence>
<dbReference type="InterPro" id="IPR023006">
    <property type="entry name" value="YchJ-like"/>
</dbReference>
<comment type="similarity">
    <text evidence="1 2">Belongs to the UPF0225 family.</text>
</comment>
<organism evidence="4 5">
    <name type="scientific">Lysobacter soli</name>
    <dbReference type="NCBI Taxonomy" id="453783"/>
    <lineage>
        <taxon>Bacteria</taxon>
        <taxon>Pseudomonadati</taxon>
        <taxon>Pseudomonadota</taxon>
        <taxon>Gammaproteobacteria</taxon>
        <taxon>Lysobacterales</taxon>
        <taxon>Lysobacteraceae</taxon>
        <taxon>Lysobacter</taxon>
    </lineage>
</organism>
<dbReference type="Gene3D" id="3.10.450.50">
    <property type="match status" value="1"/>
</dbReference>